<comment type="subcellular location">
    <subcellularLocation>
        <location evidence="2">Cytoplasmic vesicle membrane</location>
        <topology evidence="2">Single-pass type I membrane protein</topology>
    </subcellularLocation>
    <subcellularLocation>
        <location evidence="4">Golgi apparatus membrane</location>
        <topology evidence="4">Single-pass type I membrane protein</topology>
    </subcellularLocation>
    <subcellularLocation>
        <location evidence="1">Mitochondrion membrane</location>
        <topology evidence="1">Single-pass membrane protein</topology>
    </subcellularLocation>
    <subcellularLocation>
        <location evidence="3">Preautophagosomal structure membrane</location>
        <topology evidence="3">Single-pass type I membrane protein</topology>
    </subcellularLocation>
</comment>
<sequence>MKSTAKAAAAAAGAALLFPSFSAALWACDAVVDKNAYNFKDLAGRHEVVWSRETPPTITNTTFSFNPCASLGKLRDVPASDQCPHGTQICGVERNYNPESNVTMIHSIIPISGDLLDGGKAGEITYTSLKSSPQNPDTKGKEGITVVLGGGKYAGIKQKAIIDFVCDKDKTGMEGTSPVKEEEGDGKRKGRLVRRDEKKGEEVEPALKFVSYEREQEDDVLRLEWRTKLACAGAADNGKSGRWGFFTWVVIIVFLGVAAYLIFGSWLNYNRYGGRGWDLLPHSDTIRDLPYLMKDFLRKVLGTVQGGGSYRGGYSAV</sequence>
<evidence type="ECO:0000259" key="21">
    <source>
        <dbReference type="PROSITE" id="PS51914"/>
    </source>
</evidence>
<keyword evidence="10" id="KW-0653">Protein transport</keyword>
<evidence type="ECO:0000256" key="1">
    <source>
        <dbReference type="ARBA" id="ARBA00004304"/>
    </source>
</evidence>
<dbReference type="PANTHER" id="PTHR15071:SF13">
    <property type="entry name" value="AUTOPHAGY-RELATED PROTEIN 27"/>
    <property type="match status" value="1"/>
</dbReference>
<feature type="region of interest" description="Disordered" evidence="18">
    <location>
        <begin position="173"/>
        <end position="197"/>
    </location>
</feature>
<evidence type="ECO:0000256" key="16">
    <source>
        <dbReference type="ARBA" id="ARBA00023157"/>
    </source>
</evidence>
<evidence type="ECO:0000256" key="3">
    <source>
        <dbReference type="ARBA" id="ARBA00004472"/>
    </source>
</evidence>
<evidence type="ECO:0000313" key="22">
    <source>
        <dbReference type="EMBL" id="TGZ81180.1"/>
    </source>
</evidence>
<keyword evidence="12" id="KW-0072">Autophagy</keyword>
<dbReference type="GO" id="GO:0030659">
    <property type="term" value="C:cytoplasmic vesicle membrane"/>
    <property type="evidence" value="ECO:0007669"/>
    <property type="project" value="UniProtKB-SubCell"/>
</dbReference>
<keyword evidence="9 20" id="KW-0732">Signal</keyword>
<evidence type="ECO:0000256" key="15">
    <source>
        <dbReference type="ARBA" id="ARBA00023136"/>
    </source>
</evidence>
<evidence type="ECO:0000256" key="8">
    <source>
        <dbReference type="ARBA" id="ARBA00022692"/>
    </source>
</evidence>
<dbReference type="GO" id="GO:0031966">
    <property type="term" value="C:mitochondrial membrane"/>
    <property type="evidence" value="ECO:0007669"/>
    <property type="project" value="UniProtKB-SubCell"/>
</dbReference>
<evidence type="ECO:0000256" key="19">
    <source>
        <dbReference type="SAM" id="Phobius"/>
    </source>
</evidence>
<feature type="chain" id="PRO_5020833673" description="Autophagy-related protein 27" evidence="20">
    <location>
        <begin position="25"/>
        <end position="317"/>
    </location>
</feature>
<dbReference type="STRING" id="341454.A0A4S2MWZ8"/>
<gene>
    <name evidence="22" type="ORF">EX30DRAFT_395690</name>
</gene>
<evidence type="ECO:0000256" key="14">
    <source>
        <dbReference type="ARBA" id="ARBA00023128"/>
    </source>
</evidence>
<dbReference type="PROSITE" id="PS51914">
    <property type="entry name" value="MRH"/>
    <property type="match status" value="1"/>
</dbReference>
<keyword evidence="17" id="KW-0968">Cytoplasmic vesicle</keyword>
<dbReference type="InterPro" id="IPR009011">
    <property type="entry name" value="Man6P_isomerase_rcpt-bd_dom_sf"/>
</dbReference>
<feature type="transmembrane region" description="Helical" evidence="19">
    <location>
        <begin position="245"/>
        <end position="267"/>
    </location>
</feature>
<accession>A0A4S2MWZ8</accession>
<keyword evidence="7" id="KW-0813">Transport</keyword>
<dbReference type="Pfam" id="PF09451">
    <property type="entry name" value="ATG27"/>
    <property type="match status" value="1"/>
</dbReference>
<keyword evidence="15 19" id="KW-0472">Membrane</keyword>
<keyword evidence="16" id="KW-1015">Disulfide bond</keyword>
<dbReference type="InterPro" id="IPR044865">
    <property type="entry name" value="MRH_dom"/>
</dbReference>
<keyword evidence="8 19" id="KW-0812">Transmembrane</keyword>
<evidence type="ECO:0000256" key="18">
    <source>
        <dbReference type="SAM" id="MobiDB-lite"/>
    </source>
</evidence>
<evidence type="ECO:0000256" key="9">
    <source>
        <dbReference type="ARBA" id="ARBA00022729"/>
    </source>
</evidence>
<dbReference type="OrthoDB" id="29460at2759"/>
<evidence type="ECO:0000256" key="7">
    <source>
        <dbReference type="ARBA" id="ARBA00022448"/>
    </source>
</evidence>
<evidence type="ECO:0000256" key="10">
    <source>
        <dbReference type="ARBA" id="ARBA00022927"/>
    </source>
</evidence>
<evidence type="ECO:0000256" key="2">
    <source>
        <dbReference type="ARBA" id="ARBA00004358"/>
    </source>
</evidence>
<organism evidence="22 23">
    <name type="scientific">Ascodesmis nigricans</name>
    <dbReference type="NCBI Taxonomy" id="341454"/>
    <lineage>
        <taxon>Eukaryota</taxon>
        <taxon>Fungi</taxon>
        <taxon>Dikarya</taxon>
        <taxon>Ascomycota</taxon>
        <taxon>Pezizomycotina</taxon>
        <taxon>Pezizomycetes</taxon>
        <taxon>Pezizales</taxon>
        <taxon>Ascodesmidaceae</taxon>
        <taxon>Ascodesmis</taxon>
    </lineage>
</organism>
<feature type="signal peptide" evidence="20">
    <location>
        <begin position="1"/>
        <end position="24"/>
    </location>
</feature>
<dbReference type="Gene3D" id="2.70.130.10">
    <property type="entry name" value="Mannose-6-phosphate receptor binding domain"/>
    <property type="match status" value="1"/>
</dbReference>
<evidence type="ECO:0000256" key="13">
    <source>
        <dbReference type="ARBA" id="ARBA00023034"/>
    </source>
</evidence>
<evidence type="ECO:0000256" key="11">
    <source>
        <dbReference type="ARBA" id="ARBA00022989"/>
    </source>
</evidence>
<keyword evidence="11 19" id="KW-1133">Transmembrane helix</keyword>
<dbReference type="GO" id="GO:0000139">
    <property type="term" value="C:Golgi membrane"/>
    <property type="evidence" value="ECO:0007669"/>
    <property type="project" value="UniProtKB-SubCell"/>
</dbReference>
<proteinExistence type="inferred from homology"/>
<dbReference type="EMBL" id="ML220120">
    <property type="protein sequence ID" value="TGZ81180.1"/>
    <property type="molecule type" value="Genomic_DNA"/>
</dbReference>
<evidence type="ECO:0000256" key="12">
    <source>
        <dbReference type="ARBA" id="ARBA00023006"/>
    </source>
</evidence>
<keyword evidence="14" id="KW-0496">Mitochondrion</keyword>
<dbReference type="GO" id="GO:0034045">
    <property type="term" value="C:phagophore assembly site membrane"/>
    <property type="evidence" value="ECO:0007669"/>
    <property type="project" value="UniProtKB-SubCell"/>
</dbReference>
<dbReference type="InterPro" id="IPR018939">
    <property type="entry name" value="Autophagy-rel_prot_27"/>
</dbReference>
<dbReference type="GO" id="GO:0015031">
    <property type="term" value="P:protein transport"/>
    <property type="evidence" value="ECO:0007669"/>
    <property type="project" value="UniProtKB-KW"/>
</dbReference>
<dbReference type="SUPFAM" id="SSF50911">
    <property type="entry name" value="Mannose 6-phosphate receptor domain"/>
    <property type="match status" value="1"/>
</dbReference>
<evidence type="ECO:0000256" key="20">
    <source>
        <dbReference type="SAM" id="SignalP"/>
    </source>
</evidence>
<keyword evidence="13" id="KW-0333">Golgi apparatus</keyword>
<evidence type="ECO:0000256" key="5">
    <source>
        <dbReference type="ARBA" id="ARBA00005363"/>
    </source>
</evidence>
<comment type="similarity">
    <text evidence="5">Belongs to the ATG27 family.</text>
</comment>
<evidence type="ECO:0000256" key="6">
    <source>
        <dbReference type="ARBA" id="ARBA00013776"/>
    </source>
</evidence>
<protein>
    <recommendedName>
        <fullName evidence="6">Autophagy-related protein 27</fullName>
    </recommendedName>
</protein>
<dbReference type="PANTHER" id="PTHR15071">
    <property type="entry name" value="MANNOSE-6-PHOSPHATE RECEPTOR FAMILY MEMBER"/>
    <property type="match status" value="1"/>
</dbReference>
<evidence type="ECO:0000256" key="17">
    <source>
        <dbReference type="ARBA" id="ARBA00023329"/>
    </source>
</evidence>
<evidence type="ECO:0000313" key="23">
    <source>
        <dbReference type="Proteomes" id="UP000298138"/>
    </source>
</evidence>
<dbReference type="GO" id="GO:0006914">
    <property type="term" value="P:autophagy"/>
    <property type="evidence" value="ECO:0007669"/>
    <property type="project" value="UniProtKB-KW"/>
</dbReference>
<name>A0A4S2MWZ8_9PEZI</name>
<feature type="compositionally biased region" description="Basic and acidic residues" evidence="18">
    <location>
        <begin position="179"/>
        <end position="197"/>
    </location>
</feature>
<feature type="domain" description="MRH" evidence="21">
    <location>
        <begin position="32"/>
        <end position="233"/>
    </location>
</feature>
<dbReference type="InParanoid" id="A0A4S2MWZ8"/>
<dbReference type="Proteomes" id="UP000298138">
    <property type="component" value="Unassembled WGS sequence"/>
</dbReference>
<reference evidence="22 23" key="1">
    <citation type="submission" date="2019-04" db="EMBL/GenBank/DDBJ databases">
        <title>Comparative genomics and transcriptomics to analyze fruiting body development in filamentous ascomycetes.</title>
        <authorList>
            <consortium name="DOE Joint Genome Institute"/>
            <person name="Lutkenhaus R."/>
            <person name="Traeger S."/>
            <person name="Breuer J."/>
            <person name="Kuo A."/>
            <person name="Lipzen A."/>
            <person name="Pangilinan J."/>
            <person name="Dilworth D."/>
            <person name="Sandor L."/>
            <person name="Poggeler S."/>
            <person name="Barry K."/>
            <person name="Grigoriev I.V."/>
            <person name="Nowrousian M."/>
        </authorList>
    </citation>
    <scope>NUCLEOTIDE SEQUENCE [LARGE SCALE GENOMIC DNA]</scope>
    <source>
        <strain evidence="22 23">CBS 389.68</strain>
    </source>
</reference>
<keyword evidence="23" id="KW-1185">Reference proteome</keyword>
<dbReference type="AlphaFoldDB" id="A0A4S2MWZ8"/>
<evidence type="ECO:0000256" key="4">
    <source>
        <dbReference type="ARBA" id="ARBA00004614"/>
    </source>
</evidence>